<proteinExistence type="predicted"/>
<dbReference type="InterPro" id="IPR035709">
    <property type="entry name" value="YoaB-like"/>
</dbReference>
<dbReference type="EMBL" id="SNXY01000006">
    <property type="protein sequence ID" value="TDP86711.1"/>
    <property type="molecule type" value="Genomic_DNA"/>
</dbReference>
<dbReference type="Gene3D" id="3.30.1330.40">
    <property type="entry name" value="RutC-like"/>
    <property type="match status" value="1"/>
</dbReference>
<keyword evidence="2" id="KW-1185">Reference proteome</keyword>
<evidence type="ECO:0000313" key="1">
    <source>
        <dbReference type="EMBL" id="TDP86711.1"/>
    </source>
</evidence>
<dbReference type="AlphaFoldDB" id="A0A4R6RJB4"/>
<dbReference type="InterPro" id="IPR035959">
    <property type="entry name" value="RutC-like_sf"/>
</dbReference>
<name>A0A4R6RJB4_9HYPH</name>
<accession>A0A4R6RJB4</accession>
<dbReference type="PANTHER" id="PTHR47328">
    <property type="match status" value="1"/>
</dbReference>
<organism evidence="1 2">
    <name type="scientific">Oharaeibacter diazotrophicus</name>
    <dbReference type="NCBI Taxonomy" id="1920512"/>
    <lineage>
        <taxon>Bacteria</taxon>
        <taxon>Pseudomonadati</taxon>
        <taxon>Pseudomonadota</taxon>
        <taxon>Alphaproteobacteria</taxon>
        <taxon>Hyphomicrobiales</taxon>
        <taxon>Pleomorphomonadaceae</taxon>
        <taxon>Oharaeibacter</taxon>
    </lineage>
</organism>
<sequence>MSITRIDTGARMSGAVVHNGTVYLAGQVGEPGSDVKEQARQALAEVDRLLAAAGTDKSRILQTIVWLADIADFAAMNEVWESWVVPGQTPARATGEAKLATPDYKVEFIVTAALP</sequence>
<dbReference type="RefSeq" id="WP_126536730.1">
    <property type="nucleotide sequence ID" value="NZ_BSPM01000008.1"/>
</dbReference>
<dbReference type="PANTHER" id="PTHR47328:SF1">
    <property type="entry name" value="RUTC FAMILY PROTEIN YOAB"/>
    <property type="match status" value="1"/>
</dbReference>
<comment type="caution">
    <text evidence="1">The sequence shown here is derived from an EMBL/GenBank/DDBJ whole genome shotgun (WGS) entry which is preliminary data.</text>
</comment>
<dbReference type="Pfam" id="PF01042">
    <property type="entry name" value="Ribonuc_L-PSP"/>
    <property type="match status" value="1"/>
</dbReference>
<evidence type="ECO:0000313" key="2">
    <source>
        <dbReference type="Proteomes" id="UP000294547"/>
    </source>
</evidence>
<reference evidence="1 2" key="1">
    <citation type="submission" date="2019-03" db="EMBL/GenBank/DDBJ databases">
        <title>Genomic Encyclopedia of Type Strains, Phase IV (KMG-IV): sequencing the most valuable type-strain genomes for metagenomic binning, comparative biology and taxonomic classification.</title>
        <authorList>
            <person name="Goeker M."/>
        </authorList>
    </citation>
    <scope>NUCLEOTIDE SEQUENCE [LARGE SCALE GENOMIC DNA]</scope>
    <source>
        <strain evidence="1 2">DSM 102969</strain>
    </source>
</reference>
<dbReference type="OrthoDB" id="9803101at2"/>
<dbReference type="Proteomes" id="UP000294547">
    <property type="component" value="Unassembled WGS sequence"/>
</dbReference>
<dbReference type="InterPro" id="IPR006175">
    <property type="entry name" value="YjgF/YER057c/UK114"/>
</dbReference>
<dbReference type="SUPFAM" id="SSF55298">
    <property type="entry name" value="YjgF-like"/>
    <property type="match status" value="1"/>
</dbReference>
<protein>
    <submittedName>
        <fullName evidence="1">Enamine deaminase RidA (YjgF/YER057c/UK114 family)</fullName>
    </submittedName>
</protein>
<gene>
    <name evidence="1" type="ORF">EDD54_0591</name>
</gene>
<dbReference type="CDD" id="cd06150">
    <property type="entry name" value="YjgF_YER057c_UK114_like_2"/>
    <property type="match status" value="1"/>
</dbReference>